<dbReference type="InterPro" id="IPR037402">
    <property type="entry name" value="YidZ_PBP2"/>
</dbReference>
<dbReference type="InterPro" id="IPR036390">
    <property type="entry name" value="WH_DNA-bd_sf"/>
</dbReference>
<dbReference type="InterPro" id="IPR036388">
    <property type="entry name" value="WH-like_DNA-bd_sf"/>
</dbReference>
<dbReference type="PANTHER" id="PTHR30118:SF15">
    <property type="entry name" value="TRANSCRIPTIONAL REGULATORY PROTEIN"/>
    <property type="match status" value="1"/>
</dbReference>
<proteinExistence type="inferred from homology"/>
<dbReference type="Gene3D" id="3.40.190.10">
    <property type="entry name" value="Periplasmic binding protein-like II"/>
    <property type="match status" value="2"/>
</dbReference>
<comment type="similarity">
    <text evidence="1">Belongs to the LysR transcriptional regulatory family.</text>
</comment>
<dbReference type="PANTHER" id="PTHR30118">
    <property type="entry name" value="HTH-TYPE TRANSCRIPTIONAL REGULATOR LEUO-RELATED"/>
    <property type="match status" value="1"/>
</dbReference>
<dbReference type="Gene3D" id="1.10.10.10">
    <property type="entry name" value="Winged helix-like DNA-binding domain superfamily/Winged helix DNA-binding domain"/>
    <property type="match status" value="1"/>
</dbReference>
<dbReference type="InterPro" id="IPR005119">
    <property type="entry name" value="LysR_subst-bd"/>
</dbReference>
<evidence type="ECO:0000256" key="3">
    <source>
        <dbReference type="ARBA" id="ARBA00023125"/>
    </source>
</evidence>
<dbReference type="InterPro" id="IPR050389">
    <property type="entry name" value="LysR-type_TF"/>
</dbReference>
<comment type="caution">
    <text evidence="6">The sequence shown here is derived from an EMBL/GenBank/DDBJ whole genome shotgun (WGS) entry which is preliminary data.</text>
</comment>
<evidence type="ECO:0000256" key="1">
    <source>
        <dbReference type="ARBA" id="ARBA00009437"/>
    </source>
</evidence>
<keyword evidence="4" id="KW-0804">Transcription</keyword>
<name>A0A1Y5F5C1_9BACT</name>
<dbReference type="Pfam" id="PF00126">
    <property type="entry name" value="HTH_1"/>
    <property type="match status" value="1"/>
</dbReference>
<organism evidence="6 7">
    <name type="scientific">Halobacteriovorax marinus</name>
    <dbReference type="NCBI Taxonomy" id="97084"/>
    <lineage>
        <taxon>Bacteria</taxon>
        <taxon>Pseudomonadati</taxon>
        <taxon>Bdellovibrionota</taxon>
        <taxon>Bacteriovoracia</taxon>
        <taxon>Bacteriovoracales</taxon>
        <taxon>Halobacteriovoraceae</taxon>
        <taxon>Halobacteriovorax</taxon>
    </lineage>
</organism>
<protein>
    <recommendedName>
        <fullName evidence="5">HTH lysR-type domain-containing protein</fullName>
    </recommendedName>
</protein>
<dbReference type="SUPFAM" id="SSF46785">
    <property type="entry name" value="Winged helix' DNA-binding domain"/>
    <property type="match status" value="1"/>
</dbReference>
<dbReference type="AlphaFoldDB" id="A0A1Y5F5C1"/>
<dbReference type="InterPro" id="IPR000847">
    <property type="entry name" value="LysR_HTH_N"/>
</dbReference>
<dbReference type="GO" id="GO:0003677">
    <property type="term" value="F:DNA binding"/>
    <property type="evidence" value="ECO:0007669"/>
    <property type="project" value="UniProtKB-KW"/>
</dbReference>
<keyword evidence="3" id="KW-0238">DNA-binding</keyword>
<gene>
    <name evidence="6" type="ORF">A9Q84_15230</name>
</gene>
<dbReference type="CDD" id="cd08417">
    <property type="entry name" value="PBP2_Nitroaromatics_like"/>
    <property type="match status" value="1"/>
</dbReference>
<dbReference type="EMBL" id="MAAO01000007">
    <property type="protein sequence ID" value="OUR95851.1"/>
    <property type="molecule type" value="Genomic_DNA"/>
</dbReference>
<keyword evidence="2" id="KW-0805">Transcription regulation</keyword>
<evidence type="ECO:0000259" key="5">
    <source>
        <dbReference type="PROSITE" id="PS50931"/>
    </source>
</evidence>
<reference evidence="7" key="1">
    <citation type="journal article" date="2017" name="Proc. Natl. Acad. Sci. U.S.A.">
        <title>Simulation of Deepwater Horizon oil plume reveals substrate specialization within a complex community of hydrocarbon-degraders.</title>
        <authorList>
            <person name="Hu P."/>
            <person name="Dubinsky E.A."/>
            <person name="Probst A.J."/>
            <person name="Wang J."/>
            <person name="Sieber C.M.K."/>
            <person name="Tom L.M."/>
            <person name="Gardinali P."/>
            <person name="Banfield J.F."/>
            <person name="Atlas R.M."/>
            <person name="Andersen G.L."/>
        </authorList>
    </citation>
    <scope>NUCLEOTIDE SEQUENCE [LARGE SCALE GENOMIC DNA]</scope>
</reference>
<evidence type="ECO:0000313" key="7">
    <source>
        <dbReference type="Proteomes" id="UP000196531"/>
    </source>
</evidence>
<dbReference type="GO" id="GO:0003700">
    <property type="term" value="F:DNA-binding transcription factor activity"/>
    <property type="evidence" value="ECO:0007669"/>
    <property type="project" value="InterPro"/>
</dbReference>
<dbReference type="PROSITE" id="PS50931">
    <property type="entry name" value="HTH_LYSR"/>
    <property type="match status" value="1"/>
</dbReference>
<dbReference type="Proteomes" id="UP000196531">
    <property type="component" value="Unassembled WGS sequence"/>
</dbReference>
<evidence type="ECO:0000256" key="2">
    <source>
        <dbReference type="ARBA" id="ARBA00023015"/>
    </source>
</evidence>
<evidence type="ECO:0000256" key="4">
    <source>
        <dbReference type="ARBA" id="ARBA00023163"/>
    </source>
</evidence>
<dbReference type="Pfam" id="PF03466">
    <property type="entry name" value="LysR_substrate"/>
    <property type="match status" value="1"/>
</dbReference>
<accession>A0A1Y5F5C1</accession>
<dbReference type="SUPFAM" id="SSF53850">
    <property type="entry name" value="Periplasmic binding protein-like II"/>
    <property type="match status" value="1"/>
</dbReference>
<sequence>MTVNMYGIDFNLSKHLEALLLLKNVSKAAQKVGITQPAMSNSFAKIKTHFKDPILVKTKTGYILTPLAETLLPKVQKLMEDFDSVFLERKSFDPLIDSTTFNIIVSDSSGYVLGPKLLLHLREHFPLIRVNLLPMEDNFSIDQLDNDKISLSIVSTLDKNLPERLYTRLIKQDPFSVAGCADHLEKRASISFKKYVAASHFVVTPKGIDSKVIDQELLKLGHTRKVTNNISHFSIAINSVLNSPHLITLPTSVLEESAKYVPIKIFQLPFELPKVNHSLLWHERVHRDEGNIWLRDLISKLT</sequence>
<evidence type="ECO:0000313" key="6">
    <source>
        <dbReference type="EMBL" id="OUR95851.1"/>
    </source>
</evidence>
<feature type="domain" description="HTH lysR-type" evidence="5">
    <location>
        <begin position="8"/>
        <end position="65"/>
    </location>
</feature>